<evidence type="ECO:0000313" key="4">
    <source>
        <dbReference type="EMBL" id="SDS09321.1"/>
    </source>
</evidence>
<dbReference type="STRING" id="117157.SAMN04489717_1603"/>
<dbReference type="InterPro" id="IPR012074">
    <property type="entry name" value="GAF_ANTAR"/>
</dbReference>
<dbReference type="AlphaFoldDB" id="A0A1H1PDH6"/>
<keyword evidence="5" id="KW-1185">Reference proteome</keyword>
<feature type="domain" description="ANTAR" evidence="3">
    <location>
        <begin position="171"/>
        <end position="226"/>
    </location>
</feature>
<name>A0A1H1PDH6_9ACTN</name>
<dbReference type="RefSeq" id="WP_092651985.1">
    <property type="nucleotide sequence ID" value="NZ_LT629732.1"/>
</dbReference>
<reference evidence="4 5" key="1">
    <citation type="submission" date="2016-10" db="EMBL/GenBank/DDBJ databases">
        <authorList>
            <person name="de Groot N.N."/>
        </authorList>
    </citation>
    <scope>NUCLEOTIDE SEQUENCE [LARGE SCALE GENOMIC DNA]</scope>
    <source>
        <strain evidence="4 5">DSM 22024</strain>
    </source>
</reference>
<dbReference type="InterPro" id="IPR005561">
    <property type="entry name" value="ANTAR"/>
</dbReference>
<keyword evidence="2" id="KW-0804">Transcription</keyword>
<dbReference type="InterPro" id="IPR003018">
    <property type="entry name" value="GAF"/>
</dbReference>
<dbReference type="Proteomes" id="UP000198983">
    <property type="component" value="Chromosome I"/>
</dbReference>
<organism evidence="4 5">
    <name type="scientific">Actinopolymorpha singaporensis</name>
    <dbReference type="NCBI Taxonomy" id="117157"/>
    <lineage>
        <taxon>Bacteria</taxon>
        <taxon>Bacillati</taxon>
        <taxon>Actinomycetota</taxon>
        <taxon>Actinomycetes</taxon>
        <taxon>Propionibacteriales</taxon>
        <taxon>Actinopolymorphaceae</taxon>
        <taxon>Actinopolymorpha</taxon>
    </lineage>
</organism>
<proteinExistence type="predicted"/>
<dbReference type="Gene3D" id="3.30.450.40">
    <property type="match status" value="1"/>
</dbReference>
<evidence type="ECO:0000256" key="1">
    <source>
        <dbReference type="ARBA" id="ARBA00023015"/>
    </source>
</evidence>
<dbReference type="PIRSF" id="PIRSF036625">
    <property type="entry name" value="GAF_ANTAR"/>
    <property type="match status" value="1"/>
</dbReference>
<dbReference type="GO" id="GO:0003723">
    <property type="term" value="F:RNA binding"/>
    <property type="evidence" value="ECO:0007669"/>
    <property type="project" value="InterPro"/>
</dbReference>
<dbReference type="InterPro" id="IPR029016">
    <property type="entry name" value="GAF-like_dom_sf"/>
</dbReference>
<sequence>MTDRLAASMVEITDGLTDERGDPEVLYQVTTACVDVLGASATGLLMVDPRGIIRLVTASDERAEFVELLQAQIDQGPCVDCVRSGELVVATDLSRETTRWPSFAPAAMAAGFHAVEAVPLRLDGKPVGGLNLLFADPGEAPQWRLDAARSLASLAALGLAQEPSVRRTERLFERTLAAVNARAEFGQAVGMVAGGLNIDVDRAWTIVRHHARSHHVALHIVAHAITSGSLRPADLDPSAEQA</sequence>
<dbReference type="EMBL" id="LT629732">
    <property type="protein sequence ID" value="SDS09321.1"/>
    <property type="molecule type" value="Genomic_DNA"/>
</dbReference>
<evidence type="ECO:0000259" key="3">
    <source>
        <dbReference type="SMART" id="SM01012"/>
    </source>
</evidence>
<dbReference type="OrthoDB" id="7466251at2"/>
<keyword evidence="1" id="KW-0805">Transcription regulation</keyword>
<gene>
    <name evidence="4" type="ORF">SAMN04489717_1603</name>
</gene>
<dbReference type="Pfam" id="PF13185">
    <property type="entry name" value="GAF_2"/>
    <property type="match status" value="1"/>
</dbReference>
<dbReference type="Gene3D" id="1.10.10.10">
    <property type="entry name" value="Winged helix-like DNA-binding domain superfamily/Winged helix DNA-binding domain"/>
    <property type="match status" value="1"/>
</dbReference>
<protein>
    <submittedName>
        <fullName evidence="4">ANTAR domain-containing protein</fullName>
    </submittedName>
</protein>
<evidence type="ECO:0000256" key="2">
    <source>
        <dbReference type="ARBA" id="ARBA00023163"/>
    </source>
</evidence>
<dbReference type="SUPFAM" id="SSF55781">
    <property type="entry name" value="GAF domain-like"/>
    <property type="match status" value="1"/>
</dbReference>
<dbReference type="SMART" id="SM01012">
    <property type="entry name" value="ANTAR"/>
    <property type="match status" value="1"/>
</dbReference>
<dbReference type="InterPro" id="IPR036388">
    <property type="entry name" value="WH-like_DNA-bd_sf"/>
</dbReference>
<evidence type="ECO:0000313" key="5">
    <source>
        <dbReference type="Proteomes" id="UP000198983"/>
    </source>
</evidence>
<accession>A0A1H1PDH6</accession>